<evidence type="ECO:0000313" key="1">
    <source>
        <dbReference type="EMBL" id="VCU07434.1"/>
    </source>
</evidence>
<comment type="caution">
    <text evidence="1">The sequence shown here is derived from an EMBL/GenBank/DDBJ whole genome shotgun (WGS) entry which is preliminary data.</text>
</comment>
<dbReference type="AlphaFoldDB" id="A0A447CQJ4"/>
<dbReference type="RefSeq" id="WP_129607646.1">
    <property type="nucleotide sequence ID" value="NZ_UWOC01000032.1"/>
</dbReference>
<proteinExistence type="predicted"/>
<protein>
    <submittedName>
        <fullName evidence="1">Uncharacterized protein</fullName>
    </submittedName>
</protein>
<gene>
    <name evidence="1" type="ORF">RHODGE_RHODGE_00530</name>
</gene>
<keyword evidence="2" id="KW-1185">Reference proteome</keyword>
<dbReference type="OrthoDB" id="7956209at2"/>
<accession>A0A447CQJ4</accession>
<evidence type="ECO:0000313" key="2">
    <source>
        <dbReference type="Proteomes" id="UP000289200"/>
    </source>
</evidence>
<reference evidence="2" key="1">
    <citation type="submission" date="2018-10" db="EMBL/GenBank/DDBJ databases">
        <authorList>
            <person name="Peiro R."/>
            <person name="Begona"/>
            <person name="Cbmso G."/>
            <person name="Lopez M."/>
            <person name="Gonzalez S."/>
            <person name="Sacristan E."/>
            <person name="Castillo E."/>
        </authorList>
    </citation>
    <scope>NUCLEOTIDE SEQUENCE [LARGE SCALE GENOMIC DNA]</scope>
</reference>
<dbReference type="Proteomes" id="UP000289200">
    <property type="component" value="Unassembled WGS sequence"/>
</dbReference>
<dbReference type="EMBL" id="UWOC01000032">
    <property type="protein sequence ID" value="VCU07434.1"/>
    <property type="molecule type" value="Genomic_DNA"/>
</dbReference>
<organism evidence="1 2">
    <name type="scientific">Rhodoplanes serenus</name>
    <dbReference type="NCBI Taxonomy" id="200615"/>
    <lineage>
        <taxon>Bacteria</taxon>
        <taxon>Pseudomonadati</taxon>
        <taxon>Pseudomonadota</taxon>
        <taxon>Alphaproteobacteria</taxon>
        <taxon>Hyphomicrobiales</taxon>
        <taxon>Nitrobacteraceae</taxon>
        <taxon>Rhodoplanes</taxon>
    </lineage>
</organism>
<name>A0A447CQJ4_9BRAD</name>
<sequence>MSTFRGFIYGLRTEGPRGLLRFARNELAAPRLALTRRLRRTVTAVGDRFRRTTTASAAWSDDCLQVVWDLSVAPVSFALAGALAAAEVERRRRGLAGINVLLLAGPFDGVKRETPTHEMAEDAAARTWRLRHQLVPALAMLPSVRGVAFCADRQQAWSLITDDPTRLYPDDYRVFLPRRPDPAALCALARDGATVWPLFGATTQGLRLADEFVGRVAGGRRTVVITLRADALSPAHNSRIDDWVAFADGLDPARYAVIFVHDGATAAPIPAALARHAVCPAASLDIELRLGLYERAFLVMGVMSDPLMLACHDERVRYQIFVPPDHEGDSPARALIEAGHRIGGDLEFARPWQQLVWRADELAAIRPAFAAMEARLAAFEAMERTEPAAAPPMLPGFARLNPGYGLSSASRGS</sequence>